<dbReference type="Proteomes" id="UP001144978">
    <property type="component" value="Unassembled WGS sequence"/>
</dbReference>
<accession>A0ACC1Q5A7</accession>
<evidence type="ECO:0000313" key="2">
    <source>
        <dbReference type="Proteomes" id="UP001144978"/>
    </source>
</evidence>
<protein>
    <submittedName>
        <fullName evidence="1">Uncharacterized protein</fullName>
    </submittedName>
</protein>
<reference evidence="1" key="1">
    <citation type="submission" date="2022-08" db="EMBL/GenBank/DDBJ databases">
        <title>Genome Sequence of Pycnoporus sanguineus.</title>
        <authorList>
            <person name="Buettner E."/>
        </authorList>
    </citation>
    <scope>NUCLEOTIDE SEQUENCE</scope>
    <source>
        <strain evidence="1">CG-C14</strain>
    </source>
</reference>
<name>A0ACC1Q5A7_9APHY</name>
<proteinExistence type="predicted"/>
<evidence type="ECO:0000313" key="1">
    <source>
        <dbReference type="EMBL" id="KAJ3011898.1"/>
    </source>
</evidence>
<sequence length="222" mass="22329">MFVRLLFTALVTGGFLLATALGDSAPGRMLTQQSATVYSEDVQLKCACQDAPLLTAIAMCVVSNCPEQGQAVEAMFEQECGASVSTALNLPSGGPATMTSTTVPPGGPTITDSSLSSTGSGTSSKHADSISTSASGTSTRSEHANVFLDIPFHDDHADHTAVSSAADNSTSLSSMAPSGTIASQSPPAKTSNAAPGDVLVKGVHSVLFAIMGASMVALGVVY</sequence>
<comment type="caution">
    <text evidence="1">The sequence shown here is derived from an EMBL/GenBank/DDBJ whole genome shotgun (WGS) entry which is preliminary data.</text>
</comment>
<keyword evidence="2" id="KW-1185">Reference proteome</keyword>
<gene>
    <name evidence="1" type="ORF">NUW54_g2031</name>
</gene>
<organism evidence="1 2">
    <name type="scientific">Trametes sanguinea</name>
    <dbReference type="NCBI Taxonomy" id="158606"/>
    <lineage>
        <taxon>Eukaryota</taxon>
        <taxon>Fungi</taxon>
        <taxon>Dikarya</taxon>
        <taxon>Basidiomycota</taxon>
        <taxon>Agaricomycotina</taxon>
        <taxon>Agaricomycetes</taxon>
        <taxon>Polyporales</taxon>
        <taxon>Polyporaceae</taxon>
        <taxon>Trametes</taxon>
    </lineage>
</organism>
<dbReference type="EMBL" id="JANSHE010000362">
    <property type="protein sequence ID" value="KAJ3011898.1"/>
    <property type="molecule type" value="Genomic_DNA"/>
</dbReference>